<geneLocation type="plasmid" evidence="2 3">
    <name>pROLI83</name>
</geneLocation>
<proteinExistence type="predicted"/>
<reference evidence="2 3" key="1">
    <citation type="submission" date="2015-07" db="EMBL/GenBank/DDBJ databases">
        <authorList>
            <person name="Voget S."/>
            <person name="Dogs M."/>
            <person name="Brinkhoff T.H."/>
            <person name="Daniel R."/>
        </authorList>
    </citation>
    <scope>NUCLEOTIDE SEQUENCE [LARGE SCALE GENOMIC DNA]</scope>
    <source>
        <strain evidence="2 3">B14</strain>
        <plasmid evidence="2 3">pROLI83</plasmid>
    </source>
</reference>
<dbReference type="EMBL" id="CP143425">
    <property type="protein sequence ID" value="WVX51531.1"/>
    <property type="molecule type" value="Genomic_DNA"/>
</dbReference>
<evidence type="ECO:0000259" key="1">
    <source>
        <dbReference type="Pfam" id="PF24623"/>
    </source>
</evidence>
<keyword evidence="3" id="KW-1185">Reference proteome</keyword>
<reference evidence="2 3" key="2">
    <citation type="submission" date="2024-01" db="EMBL/GenBank/DDBJ databases">
        <title>Roseobacter fucihabitans sp. nov., isolated from the brown alga Fucus spiralis.</title>
        <authorList>
            <person name="Hahnke S."/>
            <person name="Berger M."/>
            <person name="Schlingloff A."/>
            <person name="Athale I."/>
            <person name="Neumann-Schaal M."/>
            <person name="Adenaya A."/>
            <person name="Poehlein A."/>
            <person name="Daniel R."/>
            <person name="Pertersen J."/>
            <person name="Brinkhoff T."/>
        </authorList>
    </citation>
    <scope>NUCLEOTIDE SEQUENCE [LARGE SCALE GENOMIC DNA]</scope>
    <source>
        <strain evidence="2 3">B14</strain>
        <plasmid evidence="2 3">pROLI83</plasmid>
    </source>
</reference>
<dbReference type="Pfam" id="PF24623">
    <property type="entry name" value="Phage_zn_bind_8"/>
    <property type="match status" value="1"/>
</dbReference>
<protein>
    <recommendedName>
        <fullName evidence="1">DNA-binding phage zinc finger domain-containing protein</fullName>
    </recommendedName>
</protein>
<dbReference type="InterPro" id="IPR056911">
    <property type="entry name" value="Phage_Znf_bind_put"/>
</dbReference>
<sequence>MPDFTAHKHPVLAVRCPECGKAPGVWCRRPSGDRASDLHKARRIAADCLFVAHHGEDASIERVGKDWVIDPTGRVERNRLERATGVQLELFP</sequence>
<evidence type="ECO:0000313" key="3">
    <source>
        <dbReference type="Proteomes" id="UP001318682"/>
    </source>
</evidence>
<dbReference type="Proteomes" id="UP001318682">
    <property type="component" value="Plasmid pROLI83"/>
</dbReference>
<keyword evidence="2" id="KW-0614">Plasmid</keyword>
<dbReference type="RefSeq" id="WP_187430169.1">
    <property type="nucleotide sequence ID" value="NZ_CP143425.1"/>
</dbReference>
<name>A0ABZ2C0F1_9RHOB</name>
<gene>
    <name evidence="2" type="ORF">ROLI_046330</name>
</gene>
<feature type="domain" description="DNA-binding phage zinc finger" evidence="1">
    <location>
        <begin position="8"/>
        <end position="50"/>
    </location>
</feature>
<evidence type="ECO:0000313" key="2">
    <source>
        <dbReference type="EMBL" id="WVX51531.1"/>
    </source>
</evidence>
<organism evidence="2 3">
    <name type="scientific">Roseobacter fucihabitans</name>
    <dbReference type="NCBI Taxonomy" id="1537242"/>
    <lineage>
        <taxon>Bacteria</taxon>
        <taxon>Pseudomonadati</taxon>
        <taxon>Pseudomonadota</taxon>
        <taxon>Alphaproteobacteria</taxon>
        <taxon>Rhodobacterales</taxon>
        <taxon>Roseobacteraceae</taxon>
        <taxon>Roseobacter</taxon>
    </lineage>
</organism>
<accession>A0ABZ2C0F1</accession>